<reference evidence="4 5" key="1">
    <citation type="submission" date="2016-04" db="EMBL/GenBank/DDBJ databases">
        <title>Genome sequence of Methanobrevibacter filiformis DSM 11501.</title>
        <authorList>
            <person name="Poehlein A."/>
            <person name="Seedorf H."/>
            <person name="Daniel R."/>
        </authorList>
    </citation>
    <scope>NUCLEOTIDE SEQUENCE [LARGE SCALE GENOMIC DNA]</scope>
    <source>
        <strain evidence="4 5">DSM 11501</strain>
    </source>
</reference>
<dbReference type="InterPro" id="IPR007839">
    <property type="entry name" value="GTP_CycHdrlase_3"/>
</dbReference>
<protein>
    <recommendedName>
        <fullName evidence="2 3">GTP cyclohydrolase III</fullName>
        <ecNumber evidence="2 3">3.5.4.29</ecNumber>
    </recommendedName>
</protein>
<dbReference type="InterPro" id="IPR043128">
    <property type="entry name" value="Rev_trsase/Diguanyl_cyclase"/>
</dbReference>
<dbReference type="Proteomes" id="UP000077066">
    <property type="component" value="Unassembled WGS sequence"/>
</dbReference>
<dbReference type="OrthoDB" id="25211at2157"/>
<dbReference type="Gene3D" id="3.30.70.1230">
    <property type="entry name" value="Nucleotide cyclase"/>
    <property type="match status" value="1"/>
</dbReference>
<dbReference type="NCBIfam" id="NF002587">
    <property type="entry name" value="PRK02240.1"/>
    <property type="match status" value="1"/>
</dbReference>
<evidence type="ECO:0000256" key="1">
    <source>
        <dbReference type="ARBA" id="ARBA00022801"/>
    </source>
</evidence>
<keyword evidence="2" id="KW-0547">Nucleotide-binding</keyword>
<dbReference type="PATRIC" id="fig|55758.3.peg.443"/>
<dbReference type="InterPro" id="IPR029787">
    <property type="entry name" value="Nucleotide_cyclase"/>
</dbReference>
<dbReference type="GO" id="GO:0043740">
    <property type="term" value="F:GTP cyclohydrolase IIa activity"/>
    <property type="evidence" value="ECO:0007669"/>
    <property type="project" value="UniProtKB-UniRule"/>
</dbReference>
<dbReference type="GO" id="GO:0005525">
    <property type="term" value="F:GTP binding"/>
    <property type="evidence" value="ECO:0007669"/>
    <property type="project" value="UniProtKB-KW"/>
</dbReference>
<dbReference type="RefSeq" id="WP_066970997.1">
    <property type="nucleotide sequence ID" value="NZ_LWMT01000051.1"/>
</dbReference>
<dbReference type="PANTHER" id="PTHR42202:SF1">
    <property type="entry name" value="GTP CYCLOHYDROLASE III"/>
    <property type="match status" value="1"/>
</dbReference>
<proteinExistence type="inferred from homology"/>
<sequence length="259" mass="28887">MIQMSLIQIDNYGPWTVTPAPRTESDLQILQAELYADVQRQIAAKKGLVFYTRFDNMLAVTNGLNKEDHMRIQRSIRNRYPITISIGVGAAETPYEAQKLATEALQIKGGAQSKERKEILAIDSLVKEEESYVQIAHIDINGVTESMTDIVPAFDTNFLVNKAQHYLMTKLIEKGALLFFIGGDNFMSPCNGLDSEELLNIIEELKEEINIAHKAGIGRSNNAEDAAYLADLGLEEIRNGGNEEIICLLEDDKVPKDQT</sequence>
<keyword evidence="2" id="KW-0342">GTP-binding</keyword>
<keyword evidence="1 2" id="KW-0378">Hydrolase</keyword>
<dbReference type="PIRSF" id="PIRSF009265">
    <property type="entry name" value="GTP_cyclohydro_3"/>
    <property type="match status" value="1"/>
</dbReference>
<comment type="catalytic activity">
    <reaction evidence="2 3">
        <text>GTP + 3 H2O = 2-amino-5-formylamino-6-(5-phospho-D-ribosylamino)pyrimidin-4(3H)-one + 2 phosphate + 2 H(+)</text>
        <dbReference type="Rhea" id="RHEA:22468"/>
        <dbReference type="ChEBI" id="CHEBI:15377"/>
        <dbReference type="ChEBI" id="CHEBI:15378"/>
        <dbReference type="ChEBI" id="CHEBI:37565"/>
        <dbReference type="ChEBI" id="CHEBI:43474"/>
        <dbReference type="ChEBI" id="CHEBI:57258"/>
        <dbReference type="EC" id="3.5.4.29"/>
    </reaction>
</comment>
<dbReference type="EC" id="3.5.4.29" evidence="2 3"/>
<evidence type="ECO:0000256" key="2">
    <source>
        <dbReference type="HAMAP-Rule" id="MF_00608"/>
    </source>
</evidence>
<dbReference type="PANTHER" id="PTHR42202">
    <property type="entry name" value="GTP CYCLOHYDROLASE III"/>
    <property type="match status" value="1"/>
</dbReference>
<dbReference type="HAMAP" id="MF_00608">
    <property type="entry name" value="GTP_cyclohydro_3"/>
    <property type="match status" value="1"/>
</dbReference>
<comment type="function">
    <text evidence="2 3">Catalyzes the formation of 2-amino-5-formylamino-6-ribofuranosylamino-4(3H)-pyrimidinone ribonucleotide monophosphate and inorganic phosphate from GTP. Also has an independent pyrophosphate phosphohydrolase activity.</text>
</comment>
<comment type="caution">
    <text evidence="4">The sequence shown here is derived from an EMBL/GenBank/DDBJ whole genome shotgun (WGS) entry which is preliminary data.</text>
</comment>
<evidence type="ECO:0000313" key="5">
    <source>
        <dbReference type="Proteomes" id="UP000077066"/>
    </source>
</evidence>
<dbReference type="STRING" id="55758.MBFIL_03970"/>
<evidence type="ECO:0000313" key="4">
    <source>
        <dbReference type="EMBL" id="KZX17037.1"/>
    </source>
</evidence>
<keyword evidence="5" id="KW-1185">Reference proteome</keyword>
<gene>
    <name evidence="2" type="primary">gch3</name>
    <name evidence="4" type="ORF">MBFIL_03970</name>
</gene>
<dbReference type="Pfam" id="PF05165">
    <property type="entry name" value="GCH_III"/>
    <property type="match status" value="1"/>
</dbReference>
<organism evidence="4 5">
    <name type="scientific">Methanobrevibacter filiformis</name>
    <dbReference type="NCBI Taxonomy" id="55758"/>
    <lineage>
        <taxon>Archaea</taxon>
        <taxon>Methanobacteriati</taxon>
        <taxon>Methanobacteriota</taxon>
        <taxon>Methanomada group</taxon>
        <taxon>Methanobacteria</taxon>
        <taxon>Methanobacteriales</taxon>
        <taxon>Methanobacteriaceae</taxon>
        <taxon>Methanobrevibacter</taxon>
    </lineage>
</organism>
<name>A0A166CV60_9EURY</name>
<accession>A0A166CV60</accession>
<dbReference type="AlphaFoldDB" id="A0A166CV60"/>
<evidence type="ECO:0000256" key="3">
    <source>
        <dbReference type="PIRNR" id="PIRNR009265"/>
    </source>
</evidence>
<dbReference type="EMBL" id="LWMT01000051">
    <property type="protein sequence ID" value="KZX17037.1"/>
    <property type="molecule type" value="Genomic_DNA"/>
</dbReference>
<comment type="similarity">
    <text evidence="2 3">Belongs to the archaeal-type GTP cyclohydrolase family.</text>
</comment>
<dbReference type="Gene3D" id="3.30.70.270">
    <property type="match status" value="1"/>
</dbReference>